<dbReference type="InterPro" id="IPR027450">
    <property type="entry name" value="AlkB-like"/>
</dbReference>
<evidence type="ECO:0000256" key="4">
    <source>
        <dbReference type="ARBA" id="ARBA00023002"/>
    </source>
</evidence>
<name>A0ABR3U1I7_9PEZI</name>
<protein>
    <recommendedName>
        <fullName evidence="6">Fe2OG dioxygenase domain-containing protein</fullName>
    </recommendedName>
</protein>
<reference evidence="7 8" key="1">
    <citation type="journal article" date="2023" name="Plant Dis.">
        <title>First Report of Diplodia intermedia Causing Canker and Dieback Diseases on Apple Trees in Canada.</title>
        <authorList>
            <person name="Ellouze W."/>
            <person name="Ilyukhin E."/>
            <person name="Sulman M."/>
            <person name="Ali S."/>
        </authorList>
    </citation>
    <scope>NUCLEOTIDE SEQUENCE [LARGE SCALE GENOMIC DNA]</scope>
    <source>
        <strain evidence="7 8">M45-28</strain>
    </source>
</reference>
<comment type="caution">
    <text evidence="7">The sequence shown here is derived from an EMBL/GenBank/DDBJ whole genome shotgun (WGS) entry which is preliminary data.</text>
</comment>
<dbReference type="Pfam" id="PF13532">
    <property type="entry name" value="2OG-FeII_Oxy_2"/>
    <property type="match status" value="1"/>
</dbReference>
<evidence type="ECO:0000256" key="1">
    <source>
        <dbReference type="ARBA" id="ARBA00001954"/>
    </source>
</evidence>
<evidence type="ECO:0000256" key="3">
    <source>
        <dbReference type="ARBA" id="ARBA00022964"/>
    </source>
</evidence>
<accession>A0ABR3U1I7</accession>
<dbReference type="InterPro" id="IPR037151">
    <property type="entry name" value="AlkB-like_sf"/>
</dbReference>
<dbReference type="InterPro" id="IPR004574">
    <property type="entry name" value="Alkb"/>
</dbReference>
<sequence length="368" mass="41597">MMSLDAHERPPEHIRNVYKKFQKLRGDALNSDPELLDLRHSTAVDQLHVVRSIAPADLRATFQDFVATTAGRNSFALLDTPLPVYEHGHMPGRRNTFDESPLRLLILLGLLIIPSLFPDCIQRPLLSRLIHRDLANPAHQTNVHLHYHVPYPPESSSFFEHPPSSEPHFLPKDPEIHKPLSMTQFLNRKLRWVTLGGQYDWTRKVYPSTTPPPFPSDVGALLKGVFPDMTAQAAIVNFYSPGDTLSMHRDVSEECDRGLVSVSIGCDGIFVIGRNGDPTEESSANSQPPPEVLVLRLRSGDAVYMSGESRFAWHGVPQIIPDTCPEWLRDWPASSQPPESAGADDLYQQWKGWMRTKRVNVNVRQMWE</sequence>
<evidence type="ECO:0000256" key="2">
    <source>
        <dbReference type="ARBA" id="ARBA00022723"/>
    </source>
</evidence>
<proteinExistence type="predicted"/>
<keyword evidence="4" id="KW-0560">Oxidoreductase</keyword>
<dbReference type="EMBL" id="JAKEKT020000006">
    <property type="protein sequence ID" value="KAL1649525.1"/>
    <property type="molecule type" value="Genomic_DNA"/>
</dbReference>
<organism evidence="7 8">
    <name type="scientific">Diplodia intermedia</name>
    <dbReference type="NCBI Taxonomy" id="856260"/>
    <lineage>
        <taxon>Eukaryota</taxon>
        <taxon>Fungi</taxon>
        <taxon>Dikarya</taxon>
        <taxon>Ascomycota</taxon>
        <taxon>Pezizomycotina</taxon>
        <taxon>Dothideomycetes</taxon>
        <taxon>Dothideomycetes incertae sedis</taxon>
        <taxon>Botryosphaeriales</taxon>
        <taxon>Botryosphaeriaceae</taxon>
        <taxon>Diplodia</taxon>
    </lineage>
</organism>
<evidence type="ECO:0000313" key="8">
    <source>
        <dbReference type="Proteomes" id="UP001521184"/>
    </source>
</evidence>
<dbReference type="Gene3D" id="2.60.120.590">
    <property type="entry name" value="Alpha-ketoglutarate-dependent dioxygenase AlkB-like"/>
    <property type="match status" value="1"/>
</dbReference>
<evidence type="ECO:0000313" key="7">
    <source>
        <dbReference type="EMBL" id="KAL1649525.1"/>
    </source>
</evidence>
<dbReference type="InterPro" id="IPR005123">
    <property type="entry name" value="Oxoglu/Fe-dep_dioxygenase_dom"/>
</dbReference>
<keyword evidence="3" id="KW-0223">Dioxygenase</keyword>
<dbReference type="SUPFAM" id="SSF51197">
    <property type="entry name" value="Clavaminate synthase-like"/>
    <property type="match status" value="1"/>
</dbReference>
<dbReference type="PROSITE" id="PS51471">
    <property type="entry name" value="FE2OG_OXY"/>
    <property type="match status" value="1"/>
</dbReference>
<comment type="cofactor">
    <cofactor evidence="1">
        <name>Fe(2+)</name>
        <dbReference type="ChEBI" id="CHEBI:29033"/>
    </cofactor>
</comment>
<dbReference type="PANTHER" id="PTHR16557">
    <property type="entry name" value="ALKYLATED DNA REPAIR PROTEIN ALKB-RELATED"/>
    <property type="match status" value="1"/>
</dbReference>
<feature type="domain" description="Fe2OG dioxygenase" evidence="6">
    <location>
        <begin position="230"/>
        <end position="367"/>
    </location>
</feature>
<dbReference type="Proteomes" id="UP001521184">
    <property type="component" value="Unassembled WGS sequence"/>
</dbReference>
<keyword evidence="8" id="KW-1185">Reference proteome</keyword>
<keyword evidence="5" id="KW-0408">Iron</keyword>
<gene>
    <name evidence="7" type="ORF">SLS58_001581</name>
</gene>
<dbReference type="PANTHER" id="PTHR16557:SF2">
    <property type="entry name" value="NUCLEIC ACID DIOXYGENASE ALKBH1"/>
    <property type="match status" value="1"/>
</dbReference>
<evidence type="ECO:0000256" key="5">
    <source>
        <dbReference type="ARBA" id="ARBA00023004"/>
    </source>
</evidence>
<evidence type="ECO:0000259" key="6">
    <source>
        <dbReference type="PROSITE" id="PS51471"/>
    </source>
</evidence>
<keyword evidence="2" id="KW-0479">Metal-binding</keyword>